<feature type="compositionally biased region" description="Basic and acidic residues" evidence="1">
    <location>
        <begin position="29"/>
        <end position="41"/>
    </location>
</feature>
<proteinExistence type="predicted"/>
<name>A0AAW0CMV0_9AGAR</name>
<feature type="region of interest" description="Disordered" evidence="1">
    <location>
        <begin position="23"/>
        <end position="106"/>
    </location>
</feature>
<sequence length="118" mass="13227">MPSKEGKTKKRFLEHSEELTLAASIANTQEEKSKSKVDNVKHQMPLESVERTKRHRHSAGRSSKLAEAKAKLAHERAQRKKGKTHAKRRAVNWKANDEQSALPVGLPAPSAKRRVAFA</sequence>
<feature type="compositionally biased region" description="Basic residues" evidence="1">
    <location>
        <begin position="77"/>
        <end position="91"/>
    </location>
</feature>
<protein>
    <submittedName>
        <fullName evidence="2">Uncharacterized protein</fullName>
    </submittedName>
</protein>
<gene>
    <name evidence="2" type="ORF">VNI00_009794</name>
</gene>
<keyword evidence="3" id="KW-1185">Reference proteome</keyword>
<reference evidence="2 3" key="1">
    <citation type="submission" date="2024-01" db="EMBL/GenBank/DDBJ databases">
        <title>A draft genome for a cacao thread blight-causing isolate of Paramarasmius palmivorus.</title>
        <authorList>
            <person name="Baruah I.K."/>
            <person name="Bukari Y."/>
            <person name="Amoako-Attah I."/>
            <person name="Meinhardt L.W."/>
            <person name="Bailey B.A."/>
            <person name="Cohen S.P."/>
        </authorList>
    </citation>
    <scope>NUCLEOTIDE SEQUENCE [LARGE SCALE GENOMIC DNA]</scope>
    <source>
        <strain evidence="2 3">GH-12</strain>
    </source>
</reference>
<comment type="caution">
    <text evidence="2">The sequence shown here is derived from an EMBL/GenBank/DDBJ whole genome shotgun (WGS) entry which is preliminary data.</text>
</comment>
<organism evidence="2 3">
    <name type="scientific">Paramarasmius palmivorus</name>
    <dbReference type="NCBI Taxonomy" id="297713"/>
    <lineage>
        <taxon>Eukaryota</taxon>
        <taxon>Fungi</taxon>
        <taxon>Dikarya</taxon>
        <taxon>Basidiomycota</taxon>
        <taxon>Agaricomycotina</taxon>
        <taxon>Agaricomycetes</taxon>
        <taxon>Agaricomycetidae</taxon>
        <taxon>Agaricales</taxon>
        <taxon>Marasmiineae</taxon>
        <taxon>Marasmiaceae</taxon>
        <taxon>Paramarasmius</taxon>
    </lineage>
</organism>
<feature type="compositionally biased region" description="Basic and acidic residues" evidence="1">
    <location>
        <begin position="64"/>
        <end position="76"/>
    </location>
</feature>
<evidence type="ECO:0000256" key="1">
    <source>
        <dbReference type="SAM" id="MobiDB-lite"/>
    </source>
</evidence>
<evidence type="ECO:0000313" key="2">
    <source>
        <dbReference type="EMBL" id="KAK7040326.1"/>
    </source>
</evidence>
<accession>A0AAW0CMV0</accession>
<dbReference type="EMBL" id="JAYKXP010000037">
    <property type="protein sequence ID" value="KAK7040326.1"/>
    <property type="molecule type" value="Genomic_DNA"/>
</dbReference>
<evidence type="ECO:0000313" key="3">
    <source>
        <dbReference type="Proteomes" id="UP001383192"/>
    </source>
</evidence>
<dbReference type="Proteomes" id="UP001383192">
    <property type="component" value="Unassembled WGS sequence"/>
</dbReference>
<dbReference type="AlphaFoldDB" id="A0AAW0CMV0"/>